<evidence type="ECO:0000256" key="9">
    <source>
        <dbReference type="ARBA" id="ARBA00023136"/>
    </source>
</evidence>
<name>A0A494WFW9_9SPHN</name>
<dbReference type="GO" id="GO:0006826">
    <property type="term" value="P:iron ion transport"/>
    <property type="evidence" value="ECO:0007669"/>
    <property type="project" value="UniProtKB-KW"/>
</dbReference>
<keyword evidence="7" id="KW-0406">Ion transport</keyword>
<reference evidence="16 17" key="1">
    <citation type="submission" date="2018-05" db="EMBL/GenBank/DDBJ databases">
        <title>Complete Genome Sequence of the Nonylphenol-Degrading Bacterium Sphingobium amiense DSM 16289T.</title>
        <authorList>
            <person name="Ootsuka M."/>
            <person name="Nishizawa T."/>
            <person name="Ohta H."/>
        </authorList>
    </citation>
    <scope>NUCLEOTIDE SEQUENCE [LARGE SCALE GENOMIC DNA]</scope>
    <source>
        <strain evidence="16 17">DSM 16289</strain>
    </source>
</reference>
<keyword evidence="5 11" id="KW-0812">Transmembrane</keyword>
<protein>
    <submittedName>
        <fullName evidence="16">TonB-dependent receptor</fullName>
    </submittedName>
</protein>
<keyword evidence="2 11" id="KW-0813">Transport</keyword>
<feature type="signal peptide" evidence="13">
    <location>
        <begin position="1"/>
        <end position="26"/>
    </location>
</feature>
<dbReference type="InterPro" id="IPR039426">
    <property type="entry name" value="TonB-dep_rcpt-like"/>
</dbReference>
<feature type="domain" description="TonB-dependent receptor-like beta-barrel" evidence="14">
    <location>
        <begin position="260"/>
        <end position="705"/>
    </location>
</feature>
<evidence type="ECO:0000259" key="15">
    <source>
        <dbReference type="Pfam" id="PF07715"/>
    </source>
</evidence>
<organism evidence="16 17">
    <name type="scientific">Sphingobium amiense</name>
    <dbReference type="NCBI Taxonomy" id="135719"/>
    <lineage>
        <taxon>Bacteria</taxon>
        <taxon>Pseudomonadati</taxon>
        <taxon>Pseudomonadota</taxon>
        <taxon>Alphaproteobacteria</taxon>
        <taxon>Sphingomonadales</taxon>
        <taxon>Sphingomonadaceae</taxon>
        <taxon>Sphingobium</taxon>
    </lineage>
</organism>
<feature type="chain" id="PRO_5019824086" evidence="13">
    <location>
        <begin position="27"/>
        <end position="739"/>
    </location>
</feature>
<gene>
    <name evidence="16" type="ORF">SAMIE_1034610</name>
</gene>
<keyword evidence="3 11" id="KW-1134">Transmembrane beta strand</keyword>
<dbReference type="GO" id="GO:0009279">
    <property type="term" value="C:cell outer membrane"/>
    <property type="evidence" value="ECO:0007669"/>
    <property type="project" value="UniProtKB-SubCell"/>
</dbReference>
<dbReference type="KEGG" id="sami:SAMIE_1034610"/>
<evidence type="ECO:0000256" key="7">
    <source>
        <dbReference type="ARBA" id="ARBA00023065"/>
    </source>
</evidence>
<dbReference type="AlphaFoldDB" id="A0A494WFW9"/>
<evidence type="ECO:0000256" key="12">
    <source>
        <dbReference type="RuleBase" id="RU003357"/>
    </source>
</evidence>
<dbReference type="Gene3D" id="2.40.170.20">
    <property type="entry name" value="TonB-dependent receptor, beta-barrel domain"/>
    <property type="match status" value="1"/>
</dbReference>
<feature type="domain" description="TonB-dependent receptor plug" evidence="15">
    <location>
        <begin position="50"/>
        <end position="155"/>
    </location>
</feature>
<evidence type="ECO:0000256" key="8">
    <source>
        <dbReference type="ARBA" id="ARBA00023077"/>
    </source>
</evidence>
<evidence type="ECO:0000256" key="11">
    <source>
        <dbReference type="PROSITE-ProRule" id="PRU01360"/>
    </source>
</evidence>
<dbReference type="Proteomes" id="UP000279959">
    <property type="component" value="Chromosome"/>
</dbReference>
<dbReference type="PANTHER" id="PTHR32552:SF81">
    <property type="entry name" value="TONB-DEPENDENT OUTER MEMBRANE RECEPTOR"/>
    <property type="match status" value="1"/>
</dbReference>
<dbReference type="CDD" id="cd01347">
    <property type="entry name" value="ligand_gated_channel"/>
    <property type="match status" value="1"/>
</dbReference>
<evidence type="ECO:0000256" key="13">
    <source>
        <dbReference type="SAM" id="SignalP"/>
    </source>
</evidence>
<dbReference type="EMBL" id="AP018664">
    <property type="protein sequence ID" value="BBD99960.1"/>
    <property type="molecule type" value="Genomic_DNA"/>
</dbReference>
<dbReference type="PANTHER" id="PTHR32552">
    <property type="entry name" value="FERRICHROME IRON RECEPTOR-RELATED"/>
    <property type="match status" value="1"/>
</dbReference>
<dbReference type="InterPro" id="IPR012910">
    <property type="entry name" value="Plug_dom"/>
</dbReference>
<evidence type="ECO:0000256" key="2">
    <source>
        <dbReference type="ARBA" id="ARBA00022448"/>
    </source>
</evidence>
<sequence length="739" mass="78834">MTMFRKITTLLMTAAPIAIGASPSFAQDNAGATGSLEDIVVTAQKRSENLQDVPVAITAVTSARLESAGITSAADLGTVTPNLSLTQVAGTIQPHIRGVGTDFSGPGVENPVALYVDGVYIASGTSSLLTLNNIERVEVLKGPQGTLFGRNATGGLIHVITKDPGYDPSMALDLSYANYETVTANAYLSAGLADGVAADLAVRYEHQGKGWGTNLFNGRDVNRTDHDFAVRSKLLFEPGDRTKIRFAIDYADRKAADVQHAYPGYPQSFNNPFFGGPFPLGGPFDTNSNVQGDSRLRSGGISLQINQDLGDVALQSITAFRKSRYMFELDLDLTPVQLISCCGADGGPVRARQFSQEFQLSSTSGGPLKWVAGAYLFSARDGYENVSIELAAPVSFIPGVPAAILLNNRVTTRSAAAFGQASYEILDNTTLTLGGRLTYEKRTIGGTESIVAGGVIAAVHPLPAAGSGFPGKIDFTRFNYRIALDHKFTPDILGYVSYNTGFKSGGYNLNSSANPPYRPEQIKAAEVGLKTELLDRRLRLNIAAFHYNYSNIQVTNYAGGNSLIGNGAAAKIYGVDFDADLVLGHGLSLNGGLGYLHGRFSSYDNAPYFNGFDGCVTAPGSFCTLSAKGNRVGQSPTWSYNVGANYKTELAQGALAFSVLYSYSSRWYASADNFAFQPSYGLLNASVQWTEPSDHLSVRLWGKNLTNEVYATGIGEANQGVFRHLGAPRTYGVTLGVKF</sequence>
<dbReference type="InterPro" id="IPR000531">
    <property type="entry name" value="Beta-barrel_TonB"/>
</dbReference>
<keyword evidence="9 11" id="KW-0472">Membrane</keyword>
<comment type="subcellular location">
    <subcellularLocation>
        <location evidence="1 11">Cell outer membrane</location>
        <topology evidence="1 11">Multi-pass membrane protein</topology>
    </subcellularLocation>
</comment>
<evidence type="ECO:0000256" key="4">
    <source>
        <dbReference type="ARBA" id="ARBA00022496"/>
    </source>
</evidence>
<keyword evidence="4" id="KW-0410">Iron transport</keyword>
<keyword evidence="10 11" id="KW-0998">Cell outer membrane</keyword>
<evidence type="ECO:0000259" key="14">
    <source>
        <dbReference type="Pfam" id="PF00593"/>
    </source>
</evidence>
<dbReference type="Pfam" id="PF07715">
    <property type="entry name" value="Plug"/>
    <property type="match status" value="1"/>
</dbReference>
<dbReference type="InterPro" id="IPR036942">
    <property type="entry name" value="Beta-barrel_TonB_sf"/>
</dbReference>
<evidence type="ECO:0000256" key="3">
    <source>
        <dbReference type="ARBA" id="ARBA00022452"/>
    </source>
</evidence>
<dbReference type="SUPFAM" id="SSF56935">
    <property type="entry name" value="Porins"/>
    <property type="match status" value="1"/>
</dbReference>
<keyword evidence="16" id="KW-0675">Receptor</keyword>
<comment type="similarity">
    <text evidence="11 12">Belongs to the TonB-dependent receptor family.</text>
</comment>
<evidence type="ECO:0000256" key="1">
    <source>
        <dbReference type="ARBA" id="ARBA00004571"/>
    </source>
</evidence>
<evidence type="ECO:0000313" key="17">
    <source>
        <dbReference type="Proteomes" id="UP000279959"/>
    </source>
</evidence>
<evidence type="ECO:0000256" key="5">
    <source>
        <dbReference type="ARBA" id="ARBA00022692"/>
    </source>
</evidence>
<dbReference type="Pfam" id="PF00593">
    <property type="entry name" value="TonB_dep_Rec_b-barrel"/>
    <property type="match status" value="1"/>
</dbReference>
<evidence type="ECO:0000313" key="16">
    <source>
        <dbReference type="EMBL" id="BBD99960.1"/>
    </source>
</evidence>
<keyword evidence="13" id="KW-0732">Signal</keyword>
<keyword evidence="17" id="KW-1185">Reference proteome</keyword>
<proteinExistence type="inferred from homology"/>
<dbReference type="PROSITE" id="PS52016">
    <property type="entry name" value="TONB_DEPENDENT_REC_3"/>
    <property type="match status" value="1"/>
</dbReference>
<keyword evidence="8 12" id="KW-0798">TonB box</keyword>
<evidence type="ECO:0000256" key="10">
    <source>
        <dbReference type="ARBA" id="ARBA00023237"/>
    </source>
</evidence>
<evidence type="ECO:0000256" key="6">
    <source>
        <dbReference type="ARBA" id="ARBA00023004"/>
    </source>
</evidence>
<keyword evidence="6" id="KW-0408">Iron</keyword>
<accession>A0A494WFW9</accession>